<sequence length="723" mass="76421">MGKTVGAIISVGLAVAVNVIPGVGQAISGAIFGGLSAVTGTVGLAASAALTFSQVAAFALTTGLTINGLQTVGGILGLGPSAPKPDQAETAIKNSRPPRVSAYGTSRLYGAYILYETAPDGAAVDVYAVHDGELTQILQYYLADDAVTLTGSVVNEGDDGRYADSTVKIYSTTGASPGASISAVTTKLGSSIWGTAHRGDGVVQLAVICEAVKSKHFLDIYPNGVPVASMAAKWQKCPDPYATDPTDESAWTWTENAIRHLMHYMLVHEQIDYATKIAPALDYWKAAADVCDEDIALKAGGTEKRWRSCVAHKHTDTHASVKSAIMQCCDGWIATRSDGAYVVYAGKYYTPTISIGADEIIAFEWNGVGVDDDEAINEIICSYVSADHDYNTVETNAWRDEDDIAERGQILTDSLEPQVPSWGQVRRLAKRQMARKNALYRGTVTTNASGRVVRGERFINLTLTEAGTTFYDGPVEITAVTRNLSTGGVTFSWVAVDPNIDAWNPATEEGDPAPVGNRVALEPLTTPTIDTASAVLSSDGSFAQISVTVDAEDRSDLTWFLRWKLSANTVWNEAEYTDIDAGTSVQLLSDSVPSNASVDVSVAYQVGDGRTSDWASTETVDTTTENLAPSPNTAFTANGGTGEVSGSWSNSTSSNFGHSELWYGTTSVFGSATQLGGDYTGGAGEGEVFTESLSADDYYLWTVSYNSAGTAYSTTGPIPVTVT</sequence>
<name>G6E7L0_9SPHN</name>
<dbReference type="PATRIC" id="fig|1088721.3.peg.341"/>
<evidence type="ECO:0000256" key="1">
    <source>
        <dbReference type="SAM" id="MobiDB-lite"/>
    </source>
</evidence>
<comment type="caution">
    <text evidence="2">The sequence shown here is derived from an EMBL/GenBank/DDBJ whole genome shotgun (WGS) entry which is preliminary data.</text>
</comment>
<dbReference type="Proteomes" id="UP000004030">
    <property type="component" value="Unassembled WGS sequence"/>
</dbReference>
<dbReference type="eggNOG" id="COG4733">
    <property type="taxonomic scope" value="Bacteria"/>
</dbReference>
<reference evidence="2 3" key="1">
    <citation type="journal article" date="2012" name="J. Bacteriol.">
        <title>Genome sequence of benzo(a)pyrene-degrading bacterium Novosphingobium pentaromativorans US6-1.</title>
        <authorList>
            <person name="Luo Y.R."/>
            <person name="Kang S.G."/>
            <person name="Kim S.J."/>
            <person name="Kim M.R."/>
            <person name="Li N."/>
            <person name="Lee J.H."/>
            <person name="Kwon K.K."/>
        </authorList>
    </citation>
    <scope>NUCLEOTIDE SEQUENCE [LARGE SCALE GENOMIC DNA]</scope>
    <source>
        <strain evidence="2 3">US6-1</strain>
    </source>
</reference>
<dbReference type="KEGG" id="npn:JI59_18360"/>
<evidence type="ECO:0000313" key="3">
    <source>
        <dbReference type="Proteomes" id="UP000004030"/>
    </source>
</evidence>
<organism evidence="2 3">
    <name type="scientific">Novosphingobium pentaromativorans US6-1</name>
    <dbReference type="NCBI Taxonomy" id="1088721"/>
    <lineage>
        <taxon>Bacteria</taxon>
        <taxon>Pseudomonadati</taxon>
        <taxon>Pseudomonadota</taxon>
        <taxon>Alphaproteobacteria</taxon>
        <taxon>Sphingomonadales</taxon>
        <taxon>Sphingomonadaceae</taxon>
        <taxon>Novosphingobium</taxon>
    </lineage>
</organism>
<evidence type="ECO:0000313" key="2">
    <source>
        <dbReference type="EMBL" id="EHJ62833.1"/>
    </source>
</evidence>
<feature type="compositionally biased region" description="Polar residues" evidence="1">
    <location>
        <begin position="623"/>
        <end position="638"/>
    </location>
</feature>
<dbReference type="AlphaFoldDB" id="G6E7L0"/>
<keyword evidence="3" id="KW-1185">Reference proteome</keyword>
<dbReference type="STRING" id="1088721.JI59_18360"/>
<protein>
    <recommendedName>
        <fullName evidence="4">Tip attachment protein J domain-containing protein</fullName>
    </recommendedName>
</protein>
<dbReference type="EMBL" id="AGFM01000006">
    <property type="protein sequence ID" value="EHJ62833.1"/>
    <property type="molecule type" value="Genomic_DNA"/>
</dbReference>
<gene>
    <name evidence="2" type="ORF">NSU_0345</name>
</gene>
<proteinExistence type="predicted"/>
<dbReference type="RefSeq" id="WP_007011262.1">
    <property type="nucleotide sequence ID" value="NZ_AGFM01000006.1"/>
</dbReference>
<feature type="region of interest" description="Disordered" evidence="1">
    <location>
        <begin position="623"/>
        <end position="648"/>
    </location>
</feature>
<evidence type="ECO:0008006" key="4">
    <source>
        <dbReference type="Google" id="ProtNLM"/>
    </source>
</evidence>
<accession>G6E7L0</accession>